<accession>A0ABS1CZD8</accession>
<proteinExistence type="inferred from homology"/>
<keyword evidence="4" id="KW-0547">Nucleotide-binding</keyword>
<reference evidence="9 10" key="1">
    <citation type="journal article" date="2020" name="Microorganisms">
        <title>Osmotic Adaptation and Compatible Solute Biosynthesis of Phototrophic Bacteria as Revealed from Genome Analyses.</title>
        <authorList>
            <person name="Imhoff J.F."/>
            <person name="Rahn T."/>
            <person name="Kunzel S."/>
            <person name="Keller A."/>
            <person name="Neulinger S.C."/>
        </authorList>
    </citation>
    <scope>NUCLEOTIDE SEQUENCE [LARGE SCALE GENOMIC DNA]</scope>
    <source>
        <strain evidence="9 10">DSM 15382</strain>
    </source>
</reference>
<name>A0ABS1CZD8_9PROT</name>
<dbReference type="InterPro" id="IPR012340">
    <property type="entry name" value="NA-bd_OB-fold"/>
</dbReference>
<dbReference type="Pfam" id="PF08402">
    <property type="entry name" value="TOBE_2"/>
    <property type="match status" value="1"/>
</dbReference>
<evidence type="ECO:0000256" key="6">
    <source>
        <dbReference type="ARBA" id="ARBA00022967"/>
    </source>
</evidence>
<sequence>MGGIAVAGIGKRFGATTALAEVTLEVAAGEFVALVGPSGCGKTTLMRIIAGIERPDAGQVRIGARDVTPLRPADRDVAMVFQSYALYPHLTVRQNIAVPLTMRGLPAWHRLPLAGALLPGARAARARIAQEVARVAEPLGLSALLDRRPAQLSGGQRQRVALARAVIRRPAAFLMDEPLSNLDAALRVQTRREIVEIHRRAGAATLYVTHDQAEALTMADRVAVMLGGRILQVAPPEAIYADPVDLRVAAFIGSPRINTLAAEADAGGQVRVAGLATGLRARAPGPVTLALRPEALRPAAQGLPVAAEHVEFLGDGLLLHARHLPDGAPLVARLDPASPGRVAPGERLALEFDPARALLFGADGARLPTAPAGVAAYA</sequence>
<organism evidence="9 10">
    <name type="scientific">Paracraurococcus ruber</name>
    <dbReference type="NCBI Taxonomy" id="77675"/>
    <lineage>
        <taxon>Bacteria</taxon>
        <taxon>Pseudomonadati</taxon>
        <taxon>Pseudomonadota</taxon>
        <taxon>Alphaproteobacteria</taxon>
        <taxon>Acetobacterales</taxon>
        <taxon>Roseomonadaceae</taxon>
        <taxon>Paracraurococcus</taxon>
    </lineage>
</organism>
<dbReference type="Gene3D" id="2.40.50.100">
    <property type="match status" value="1"/>
</dbReference>
<keyword evidence="7" id="KW-0472">Membrane</keyword>
<evidence type="ECO:0000256" key="3">
    <source>
        <dbReference type="ARBA" id="ARBA00022475"/>
    </source>
</evidence>
<dbReference type="InterPro" id="IPR017871">
    <property type="entry name" value="ABC_transporter-like_CS"/>
</dbReference>
<dbReference type="PROSITE" id="PS50893">
    <property type="entry name" value="ABC_TRANSPORTER_2"/>
    <property type="match status" value="1"/>
</dbReference>
<protein>
    <submittedName>
        <fullName evidence="9">Glycerol-3-phosphate ABC transporter ATP-binding protein</fullName>
    </submittedName>
</protein>
<evidence type="ECO:0000259" key="8">
    <source>
        <dbReference type="PROSITE" id="PS50893"/>
    </source>
</evidence>
<comment type="similarity">
    <text evidence="1">Belongs to the ABC transporter superfamily.</text>
</comment>
<dbReference type="InterPro" id="IPR008995">
    <property type="entry name" value="Mo/tungstate-bd_C_term_dom"/>
</dbReference>
<evidence type="ECO:0000313" key="9">
    <source>
        <dbReference type="EMBL" id="MBK1659686.1"/>
    </source>
</evidence>
<dbReference type="Gene3D" id="3.40.50.300">
    <property type="entry name" value="P-loop containing nucleotide triphosphate hydrolases"/>
    <property type="match status" value="1"/>
</dbReference>
<evidence type="ECO:0000256" key="4">
    <source>
        <dbReference type="ARBA" id="ARBA00022741"/>
    </source>
</evidence>
<dbReference type="PROSITE" id="PS00211">
    <property type="entry name" value="ABC_TRANSPORTER_1"/>
    <property type="match status" value="1"/>
</dbReference>
<dbReference type="Proteomes" id="UP000697995">
    <property type="component" value="Unassembled WGS sequence"/>
</dbReference>
<evidence type="ECO:0000256" key="7">
    <source>
        <dbReference type="ARBA" id="ARBA00023136"/>
    </source>
</evidence>
<evidence type="ECO:0000256" key="1">
    <source>
        <dbReference type="ARBA" id="ARBA00005417"/>
    </source>
</evidence>
<dbReference type="SUPFAM" id="SSF50331">
    <property type="entry name" value="MOP-like"/>
    <property type="match status" value="1"/>
</dbReference>
<keyword evidence="10" id="KW-1185">Reference proteome</keyword>
<dbReference type="Pfam" id="PF00005">
    <property type="entry name" value="ABC_tran"/>
    <property type="match status" value="1"/>
</dbReference>
<dbReference type="InterPro" id="IPR027417">
    <property type="entry name" value="P-loop_NTPase"/>
</dbReference>
<dbReference type="InterPro" id="IPR047641">
    <property type="entry name" value="ABC_transpr_MalK/UgpC-like"/>
</dbReference>
<comment type="caution">
    <text evidence="9">The sequence shown here is derived from an EMBL/GenBank/DDBJ whole genome shotgun (WGS) entry which is preliminary data.</text>
</comment>
<keyword evidence="2" id="KW-0813">Transport</keyword>
<dbReference type="InterPro" id="IPR003439">
    <property type="entry name" value="ABC_transporter-like_ATP-bd"/>
</dbReference>
<keyword evidence="6" id="KW-1278">Translocase</keyword>
<dbReference type="InterPro" id="IPR003593">
    <property type="entry name" value="AAA+_ATPase"/>
</dbReference>
<dbReference type="SMART" id="SM00382">
    <property type="entry name" value="AAA"/>
    <property type="match status" value="1"/>
</dbReference>
<dbReference type="Gene3D" id="2.40.50.140">
    <property type="entry name" value="Nucleic acid-binding proteins"/>
    <property type="match status" value="1"/>
</dbReference>
<dbReference type="PANTHER" id="PTHR43875">
    <property type="entry name" value="MALTODEXTRIN IMPORT ATP-BINDING PROTEIN MSMX"/>
    <property type="match status" value="1"/>
</dbReference>
<evidence type="ECO:0000256" key="2">
    <source>
        <dbReference type="ARBA" id="ARBA00022448"/>
    </source>
</evidence>
<dbReference type="SUPFAM" id="SSF52540">
    <property type="entry name" value="P-loop containing nucleoside triphosphate hydrolases"/>
    <property type="match status" value="1"/>
</dbReference>
<feature type="domain" description="ABC transporter" evidence="8">
    <location>
        <begin position="4"/>
        <end position="252"/>
    </location>
</feature>
<gene>
    <name evidence="9" type="ORF">CKO45_15745</name>
</gene>
<keyword evidence="5 9" id="KW-0067">ATP-binding</keyword>
<dbReference type="PANTHER" id="PTHR43875:SF15">
    <property type="entry name" value="TREHALOSE IMPORT ATP-BINDING PROTEIN SUGC"/>
    <property type="match status" value="1"/>
</dbReference>
<dbReference type="EMBL" id="NRSG01000117">
    <property type="protein sequence ID" value="MBK1659686.1"/>
    <property type="molecule type" value="Genomic_DNA"/>
</dbReference>
<evidence type="ECO:0000313" key="10">
    <source>
        <dbReference type="Proteomes" id="UP000697995"/>
    </source>
</evidence>
<dbReference type="InterPro" id="IPR013611">
    <property type="entry name" value="Transp-assoc_OB_typ2"/>
</dbReference>
<dbReference type="GO" id="GO:0005524">
    <property type="term" value="F:ATP binding"/>
    <property type="evidence" value="ECO:0007669"/>
    <property type="project" value="UniProtKB-KW"/>
</dbReference>
<evidence type="ECO:0000256" key="5">
    <source>
        <dbReference type="ARBA" id="ARBA00022840"/>
    </source>
</evidence>
<dbReference type="RefSeq" id="WP_133221147.1">
    <property type="nucleotide sequence ID" value="NZ_NRSG01000117.1"/>
</dbReference>
<keyword evidence="3" id="KW-1003">Cell membrane</keyword>